<sequence length="82" mass="8914">MEEEWTQEVKEQKTGIERSEPVGRAKKKTPESSDRQEATGEASRPATFLEDRGLCVYATVSWAGGSGDGTSWGPLETGYCTA</sequence>
<evidence type="ECO:0000256" key="1">
    <source>
        <dbReference type="SAM" id="MobiDB-lite"/>
    </source>
</evidence>
<comment type="caution">
    <text evidence="2">The sequence shown here is derived from an EMBL/GenBank/DDBJ whole genome shotgun (WGS) entry which is preliminary data.</text>
</comment>
<proteinExistence type="predicted"/>
<name>A0AAV7Q7I1_PLEWA</name>
<gene>
    <name evidence="2" type="ORF">NDU88_001975</name>
</gene>
<keyword evidence="3" id="KW-1185">Reference proteome</keyword>
<dbReference type="EMBL" id="JANPWB010000010">
    <property type="protein sequence ID" value="KAJ1135536.1"/>
    <property type="molecule type" value="Genomic_DNA"/>
</dbReference>
<evidence type="ECO:0000313" key="3">
    <source>
        <dbReference type="Proteomes" id="UP001066276"/>
    </source>
</evidence>
<protein>
    <submittedName>
        <fullName evidence="2">Uncharacterized protein</fullName>
    </submittedName>
</protein>
<organism evidence="2 3">
    <name type="scientific">Pleurodeles waltl</name>
    <name type="common">Iberian ribbed newt</name>
    <dbReference type="NCBI Taxonomy" id="8319"/>
    <lineage>
        <taxon>Eukaryota</taxon>
        <taxon>Metazoa</taxon>
        <taxon>Chordata</taxon>
        <taxon>Craniata</taxon>
        <taxon>Vertebrata</taxon>
        <taxon>Euteleostomi</taxon>
        <taxon>Amphibia</taxon>
        <taxon>Batrachia</taxon>
        <taxon>Caudata</taxon>
        <taxon>Salamandroidea</taxon>
        <taxon>Salamandridae</taxon>
        <taxon>Pleurodelinae</taxon>
        <taxon>Pleurodeles</taxon>
    </lineage>
</organism>
<reference evidence="2" key="1">
    <citation type="journal article" date="2022" name="bioRxiv">
        <title>Sequencing and chromosome-scale assembly of the giantPleurodeles waltlgenome.</title>
        <authorList>
            <person name="Brown T."/>
            <person name="Elewa A."/>
            <person name="Iarovenko S."/>
            <person name="Subramanian E."/>
            <person name="Araus A.J."/>
            <person name="Petzold A."/>
            <person name="Susuki M."/>
            <person name="Suzuki K.-i.T."/>
            <person name="Hayashi T."/>
            <person name="Toyoda A."/>
            <person name="Oliveira C."/>
            <person name="Osipova E."/>
            <person name="Leigh N.D."/>
            <person name="Simon A."/>
            <person name="Yun M.H."/>
        </authorList>
    </citation>
    <scope>NUCLEOTIDE SEQUENCE</scope>
    <source>
        <strain evidence="2">20211129_DDA</strain>
        <tissue evidence="2">Liver</tissue>
    </source>
</reference>
<evidence type="ECO:0000313" key="2">
    <source>
        <dbReference type="EMBL" id="KAJ1135536.1"/>
    </source>
</evidence>
<accession>A0AAV7Q7I1</accession>
<dbReference type="Proteomes" id="UP001066276">
    <property type="component" value="Chromosome 6"/>
</dbReference>
<feature type="region of interest" description="Disordered" evidence="1">
    <location>
        <begin position="1"/>
        <end position="47"/>
    </location>
</feature>
<dbReference type="AlphaFoldDB" id="A0AAV7Q7I1"/>
<feature type="compositionally biased region" description="Basic and acidic residues" evidence="1">
    <location>
        <begin position="7"/>
        <end position="38"/>
    </location>
</feature>